<evidence type="ECO:0000259" key="2">
    <source>
        <dbReference type="Pfam" id="PF08327"/>
    </source>
</evidence>
<dbReference type="EMBL" id="BAABGX010000001">
    <property type="protein sequence ID" value="GAA4300107.1"/>
    <property type="molecule type" value="Genomic_DNA"/>
</dbReference>
<dbReference type="SUPFAM" id="SSF55961">
    <property type="entry name" value="Bet v1-like"/>
    <property type="match status" value="1"/>
</dbReference>
<dbReference type="CDD" id="cd07814">
    <property type="entry name" value="SRPBCC_CalC_Aha1-like"/>
    <property type="match status" value="1"/>
</dbReference>
<accession>A0ABP8FCM9</accession>
<feature type="domain" description="Activator of Hsp90 ATPase homologue 1/2-like C-terminal" evidence="2">
    <location>
        <begin position="15"/>
        <end position="161"/>
    </location>
</feature>
<dbReference type="Gene3D" id="3.30.530.20">
    <property type="match status" value="1"/>
</dbReference>
<dbReference type="Pfam" id="PF08327">
    <property type="entry name" value="AHSA1"/>
    <property type="match status" value="1"/>
</dbReference>
<name>A0ABP8FCM9_9BACT</name>
<evidence type="ECO:0000256" key="1">
    <source>
        <dbReference type="ARBA" id="ARBA00006817"/>
    </source>
</evidence>
<reference evidence="4" key="1">
    <citation type="journal article" date="2019" name="Int. J. Syst. Evol. Microbiol.">
        <title>The Global Catalogue of Microorganisms (GCM) 10K type strain sequencing project: providing services to taxonomists for standard genome sequencing and annotation.</title>
        <authorList>
            <consortium name="The Broad Institute Genomics Platform"/>
            <consortium name="The Broad Institute Genome Sequencing Center for Infectious Disease"/>
            <person name="Wu L."/>
            <person name="Ma J."/>
        </authorList>
    </citation>
    <scope>NUCLEOTIDE SEQUENCE [LARGE SCALE GENOMIC DNA]</scope>
    <source>
        <strain evidence="4">JCM 17917</strain>
    </source>
</reference>
<evidence type="ECO:0000313" key="4">
    <source>
        <dbReference type="Proteomes" id="UP001501844"/>
    </source>
</evidence>
<evidence type="ECO:0000313" key="3">
    <source>
        <dbReference type="EMBL" id="GAA4300107.1"/>
    </source>
</evidence>
<organism evidence="3 4">
    <name type="scientific">Nibribacter koreensis</name>
    <dbReference type="NCBI Taxonomy" id="1084519"/>
    <lineage>
        <taxon>Bacteria</taxon>
        <taxon>Pseudomonadati</taxon>
        <taxon>Bacteroidota</taxon>
        <taxon>Cytophagia</taxon>
        <taxon>Cytophagales</taxon>
        <taxon>Hymenobacteraceae</taxon>
        <taxon>Nibribacter</taxon>
    </lineage>
</organism>
<gene>
    <name evidence="3" type="ORF">GCM10023183_10060</name>
</gene>
<keyword evidence="4" id="KW-1185">Reference proteome</keyword>
<dbReference type="InterPro" id="IPR023393">
    <property type="entry name" value="START-like_dom_sf"/>
</dbReference>
<sequence>MAQHTDFIYTHELPAPLSKVWDAWTNEENLGQWWGPSGYDLGVKEFNLQPEGFFHYSMSANGGPKMWGKFVFKEIQPTSRLVFVNSFSDEEGNLLRAPFSATWPIEMLNEVTFEEKDGNTLMTLAGRPHNATHAEEQTYADGHASMQQGFAGTFKKLEEFLK</sequence>
<dbReference type="RefSeq" id="WP_345163026.1">
    <property type="nucleotide sequence ID" value="NZ_BAABGX010000001.1"/>
</dbReference>
<comment type="caution">
    <text evidence="3">The sequence shown here is derived from an EMBL/GenBank/DDBJ whole genome shotgun (WGS) entry which is preliminary data.</text>
</comment>
<comment type="similarity">
    <text evidence="1">Belongs to the AHA1 family.</text>
</comment>
<dbReference type="Proteomes" id="UP001501844">
    <property type="component" value="Unassembled WGS sequence"/>
</dbReference>
<proteinExistence type="inferred from homology"/>
<protein>
    <recommendedName>
        <fullName evidence="2">Activator of Hsp90 ATPase homologue 1/2-like C-terminal domain-containing protein</fullName>
    </recommendedName>
</protein>
<dbReference type="InterPro" id="IPR013538">
    <property type="entry name" value="ASHA1/2-like_C"/>
</dbReference>